<dbReference type="SUPFAM" id="SSF52266">
    <property type="entry name" value="SGNH hydrolase"/>
    <property type="match status" value="1"/>
</dbReference>
<feature type="chain" id="PRO_5047133305" evidence="1">
    <location>
        <begin position="28"/>
        <end position="214"/>
    </location>
</feature>
<sequence length="214" mass="22305">MRRRTFCWRSLLAYGALTMLVNTTAWAAAPVTLLALGDSLTAGYGLSAQDSFPAQLEAALRAKGRDVRVVNAGVSGDTSAGGLARLEWALADKPHAAIVALGANDGLRGLDPANMRANLDAIVGKLQAAGVKVLLAGMEAPPNLGPEYAAAYRAVFAQVAKARIVALYPFFLDGVAANPALNQKDGMHPTGPGVAIIVGRILPQVEKLLDQVRP</sequence>
<proteinExistence type="predicted"/>
<accession>A0ABS5IDR9</accession>
<name>A0ABS5IDR9_9PROT</name>
<comment type="caution">
    <text evidence="3">The sequence shown here is derived from an EMBL/GenBank/DDBJ whole genome shotgun (WGS) entry which is preliminary data.</text>
</comment>
<dbReference type="EMBL" id="JAGTUF010000012">
    <property type="protein sequence ID" value="MBR9972566.1"/>
    <property type="molecule type" value="Genomic_DNA"/>
</dbReference>
<keyword evidence="1" id="KW-0732">Signal</keyword>
<evidence type="ECO:0000313" key="4">
    <source>
        <dbReference type="Proteomes" id="UP000680714"/>
    </source>
</evidence>
<reference evidence="3 4" key="1">
    <citation type="submission" date="2021-04" db="EMBL/GenBank/DDBJ databases">
        <title>Magnetospirillum sulfuroxidans sp. nov., a facultative chemolithoautotrophic sulfur-oxidizing alphaproteobacterium isolated from freshwater sediment and proposals for Paramagetospirillum gen. nov., and Magnetospirillaceae fam. nov.</title>
        <authorList>
            <person name="Koziaeva V."/>
            <person name="Geelhoed J.S."/>
            <person name="Sorokin D.Y."/>
            <person name="Grouzdev D.S."/>
        </authorList>
    </citation>
    <scope>NUCLEOTIDE SEQUENCE [LARGE SCALE GENOMIC DNA]</scope>
    <source>
        <strain evidence="3 4">J10</strain>
    </source>
</reference>
<dbReference type="InterPro" id="IPR036514">
    <property type="entry name" value="SGNH_hydro_sf"/>
</dbReference>
<gene>
    <name evidence="3" type="ORF">KEC16_12650</name>
</gene>
<evidence type="ECO:0000256" key="1">
    <source>
        <dbReference type="SAM" id="SignalP"/>
    </source>
</evidence>
<feature type="signal peptide" evidence="1">
    <location>
        <begin position="1"/>
        <end position="27"/>
    </location>
</feature>
<evidence type="ECO:0000259" key="2">
    <source>
        <dbReference type="Pfam" id="PF13472"/>
    </source>
</evidence>
<dbReference type="Proteomes" id="UP000680714">
    <property type="component" value="Unassembled WGS sequence"/>
</dbReference>
<dbReference type="PANTHER" id="PTHR30383">
    <property type="entry name" value="THIOESTERASE 1/PROTEASE 1/LYSOPHOSPHOLIPASE L1"/>
    <property type="match status" value="1"/>
</dbReference>
<dbReference type="Pfam" id="PF13472">
    <property type="entry name" value="Lipase_GDSL_2"/>
    <property type="match status" value="1"/>
</dbReference>
<dbReference type="Gene3D" id="3.40.50.1110">
    <property type="entry name" value="SGNH hydrolase"/>
    <property type="match status" value="1"/>
</dbReference>
<dbReference type="PANTHER" id="PTHR30383:SF24">
    <property type="entry name" value="THIOESTERASE 1_PROTEASE 1_LYSOPHOSPHOLIPASE L1"/>
    <property type="match status" value="1"/>
</dbReference>
<dbReference type="InterPro" id="IPR051532">
    <property type="entry name" value="Ester_Hydrolysis_Enzymes"/>
</dbReference>
<protein>
    <submittedName>
        <fullName evidence="3">Arylesterase</fullName>
    </submittedName>
</protein>
<dbReference type="CDD" id="cd01822">
    <property type="entry name" value="Lysophospholipase_L1_like"/>
    <property type="match status" value="1"/>
</dbReference>
<feature type="domain" description="SGNH hydrolase-type esterase" evidence="2">
    <location>
        <begin position="35"/>
        <end position="194"/>
    </location>
</feature>
<evidence type="ECO:0000313" key="3">
    <source>
        <dbReference type="EMBL" id="MBR9972566.1"/>
    </source>
</evidence>
<organism evidence="3 4">
    <name type="scientific">Magnetospirillum sulfuroxidans</name>
    <dbReference type="NCBI Taxonomy" id="611300"/>
    <lineage>
        <taxon>Bacteria</taxon>
        <taxon>Pseudomonadati</taxon>
        <taxon>Pseudomonadota</taxon>
        <taxon>Alphaproteobacteria</taxon>
        <taxon>Rhodospirillales</taxon>
        <taxon>Rhodospirillaceae</taxon>
        <taxon>Magnetospirillum</taxon>
    </lineage>
</organism>
<keyword evidence="4" id="KW-1185">Reference proteome</keyword>
<dbReference type="InterPro" id="IPR013830">
    <property type="entry name" value="SGNH_hydro"/>
</dbReference>